<dbReference type="Gene3D" id="3.30.40.10">
    <property type="entry name" value="Zinc/RING finger domain, C3HC4 (zinc finger)"/>
    <property type="match status" value="1"/>
</dbReference>
<dbReference type="PANTHER" id="PTHR22938">
    <property type="entry name" value="ZINC FINGER PROTEIN 598"/>
    <property type="match status" value="1"/>
</dbReference>
<feature type="compositionally biased region" description="Polar residues" evidence="4">
    <location>
        <begin position="408"/>
        <end position="423"/>
    </location>
</feature>
<keyword evidence="1 3" id="KW-0863">Zinc-finger</keyword>
<organism evidence="6 7">
    <name type="scientific">Fragariocoptes setiger</name>
    <dbReference type="NCBI Taxonomy" id="1670756"/>
    <lineage>
        <taxon>Eukaryota</taxon>
        <taxon>Metazoa</taxon>
        <taxon>Ecdysozoa</taxon>
        <taxon>Arthropoda</taxon>
        <taxon>Chelicerata</taxon>
        <taxon>Arachnida</taxon>
        <taxon>Acari</taxon>
        <taxon>Acariformes</taxon>
        <taxon>Trombidiformes</taxon>
        <taxon>Prostigmata</taxon>
        <taxon>Eupodina</taxon>
        <taxon>Eriophyoidea</taxon>
        <taxon>Phytoptidae</taxon>
        <taxon>Fragariocoptes</taxon>
    </lineage>
</organism>
<dbReference type="InterPro" id="IPR056437">
    <property type="entry name" value="Znf-C2H2_ZNF598/HEL2"/>
</dbReference>
<dbReference type="PANTHER" id="PTHR22938:SF0">
    <property type="entry name" value="E3 UBIQUITIN-PROTEIN LIGASE ZNF598"/>
    <property type="match status" value="1"/>
</dbReference>
<dbReference type="PROSITE" id="PS00028">
    <property type="entry name" value="ZINC_FINGER_C2H2_1"/>
    <property type="match status" value="1"/>
</dbReference>
<evidence type="ECO:0000259" key="5">
    <source>
        <dbReference type="PROSITE" id="PS50089"/>
    </source>
</evidence>
<dbReference type="PROSITE" id="PS50089">
    <property type="entry name" value="ZF_RING_2"/>
    <property type="match status" value="1"/>
</dbReference>
<keyword evidence="1 3" id="KW-0479">Metal-binding</keyword>
<evidence type="ECO:0000256" key="2">
    <source>
        <dbReference type="ARBA" id="ARBA00022833"/>
    </source>
</evidence>
<dbReference type="EMBL" id="JAIFTH010000435">
    <property type="protein sequence ID" value="KAG9509523.1"/>
    <property type="molecule type" value="Genomic_DNA"/>
</dbReference>
<keyword evidence="7" id="KW-1185">Reference proteome</keyword>
<sequence>MLTVKMPSKASKDNCIICDQSLPGEEREKIYAIGKCNHVICYVCSARLRVICDQFECPVCRVKLDNVIYSAVKKRSFDLYDTKEFIHNDKYGIYFENSSLEDTFHKLLRYECQKCVEQKVAFDNVDNLKHHLDRVHRLSLCELCLKHDKLFPFEYSYYDRKQLIKHRKEGEENTSHRGHPKCQLCSEPFFNIDELIAHMSREHFHCHLCHRDGSMRVYFNDYDSLRDHFKSSHYLCERGQCREERFTSVFESEIDFRIHLMSEHGPSTLSAGRSDSRHFRPIPVTGIPSTHSSNYDNRSGSSQGAHRRSNGGHRDRNMATIDPTAGLMRPSTAAAISRLARATAQAIGAPILPVRLPTNADFPSLDGSSPSASSSSVANPRPNSSGNSNAGTSSQTASSVKKNVRQGGPSTLNTLSQRVAASSPQIRGNFIRSLRLDEDDFPPLPENKPAPKAQKKTIKANSAIKSTSNNRTNKTGTSSNNSNNNKKSTNNQKKATNKKS</sequence>
<keyword evidence="2" id="KW-0862">Zinc</keyword>
<feature type="domain" description="RING-type" evidence="5">
    <location>
        <begin position="15"/>
        <end position="61"/>
    </location>
</feature>
<dbReference type="InterPro" id="IPR013087">
    <property type="entry name" value="Znf_C2H2_type"/>
</dbReference>
<dbReference type="Pfam" id="PF23230">
    <property type="entry name" value="zf-C2H2_13"/>
    <property type="match status" value="1"/>
</dbReference>
<comment type="caution">
    <text evidence="6">The sequence shown here is derived from an EMBL/GenBank/DDBJ whole genome shotgun (WGS) entry which is preliminary data.</text>
</comment>
<dbReference type="SUPFAM" id="SSF57850">
    <property type="entry name" value="RING/U-box"/>
    <property type="match status" value="1"/>
</dbReference>
<feature type="compositionally biased region" description="Polar residues" evidence="4">
    <location>
        <begin position="287"/>
        <end position="304"/>
    </location>
</feature>
<dbReference type="SMART" id="SM00355">
    <property type="entry name" value="ZnF_C2H2"/>
    <property type="match status" value="4"/>
</dbReference>
<accession>A0ABQ7S7X5</accession>
<name>A0ABQ7S7X5_9ACAR</name>
<dbReference type="Proteomes" id="UP000825002">
    <property type="component" value="Unassembled WGS sequence"/>
</dbReference>
<reference evidence="6 7" key="1">
    <citation type="submission" date="2020-10" db="EMBL/GenBank/DDBJ databases">
        <authorList>
            <person name="Klimov P.B."/>
            <person name="Dyachkov S.M."/>
            <person name="Chetverikov P.E."/>
        </authorList>
    </citation>
    <scope>NUCLEOTIDE SEQUENCE [LARGE SCALE GENOMIC DNA]</scope>
    <source>
        <strain evidence="6">BMOC 18-1129-001#AD2665</strain>
        <tissue evidence="6">Entire mites</tissue>
    </source>
</reference>
<proteinExistence type="predicted"/>
<feature type="compositionally biased region" description="Low complexity" evidence="4">
    <location>
        <begin position="368"/>
        <end position="394"/>
    </location>
</feature>
<feature type="region of interest" description="Disordered" evidence="4">
    <location>
        <begin position="437"/>
        <end position="500"/>
    </location>
</feature>
<dbReference type="InterPro" id="IPR001841">
    <property type="entry name" value="Znf_RING"/>
</dbReference>
<feature type="compositionally biased region" description="Low complexity" evidence="4">
    <location>
        <begin position="465"/>
        <end position="494"/>
    </location>
</feature>
<evidence type="ECO:0000256" key="4">
    <source>
        <dbReference type="SAM" id="MobiDB-lite"/>
    </source>
</evidence>
<evidence type="ECO:0000313" key="6">
    <source>
        <dbReference type="EMBL" id="KAG9509523.1"/>
    </source>
</evidence>
<dbReference type="InterPro" id="IPR013083">
    <property type="entry name" value="Znf_RING/FYVE/PHD"/>
</dbReference>
<feature type="region of interest" description="Disordered" evidence="4">
    <location>
        <begin position="362"/>
        <end position="423"/>
    </location>
</feature>
<gene>
    <name evidence="6" type="primary">znf598</name>
    <name evidence="6" type="ORF">GZH46_01956</name>
</gene>
<evidence type="ECO:0000256" key="1">
    <source>
        <dbReference type="ARBA" id="ARBA00022771"/>
    </source>
</evidence>
<evidence type="ECO:0000313" key="7">
    <source>
        <dbReference type="Proteomes" id="UP000825002"/>
    </source>
</evidence>
<dbReference type="Pfam" id="PF25447">
    <property type="entry name" value="RING_ZNF598"/>
    <property type="match status" value="1"/>
</dbReference>
<dbReference type="InterPro" id="IPR044288">
    <property type="entry name" value="ZNF598/HEL2"/>
</dbReference>
<protein>
    <submittedName>
        <fullName evidence="6">E3 ubiquitin-protein ligase</fullName>
    </submittedName>
</protein>
<evidence type="ECO:0000256" key="3">
    <source>
        <dbReference type="PROSITE-ProRule" id="PRU00175"/>
    </source>
</evidence>
<feature type="region of interest" description="Disordered" evidence="4">
    <location>
        <begin position="267"/>
        <end position="326"/>
    </location>
</feature>